<comment type="caution">
    <text evidence="2">The sequence shown here is derived from an EMBL/GenBank/DDBJ whole genome shotgun (WGS) entry which is preliminary data.</text>
</comment>
<dbReference type="Proteomes" id="UP000436088">
    <property type="component" value="Unassembled WGS sequence"/>
</dbReference>
<dbReference type="AlphaFoldDB" id="A0A6A3BFG1"/>
<feature type="chain" id="PRO_5025493015" evidence="1">
    <location>
        <begin position="25"/>
        <end position="157"/>
    </location>
</feature>
<dbReference type="PANTHER" id="PTHR12861">
    <property type="entry name" value="TRANSLOCON-ASSOCIATED PROTEIN, BETA SUBUNIT PRECURSOR TRAP-BETA SIGNAL SEQUENCE RECEPTOR BETA SUBUNIT"/>
    <property type="match status" value="1"/>
</dbReference>
<evidence type="ECO:0000313" key="2">
    <source>
        <dbReference type="EMBL" id="KAE8715870.1"/>
    </source>
</evidence>
<feature type="signal peptide" evidence="1">
    <location>
        <begin position="1"/>
        <end position="24"/>
    </location>
</feature>
<dbReference type="EMBL" id="VEPZ02000856">
    <property type="protein sequence ID" value="KAE8715870.1"/>
    <property type="molecule type" value="Genomic_DNA"/>
</dbReference>
<name>A0A6A3BFG1_HIBSY</name>
<gene>
    <name evidence="2" type="ORF">F3Y22_tig00110159pilonHSYRG00049</name>
</gene>
<accession>A0A6A3BFG1</accession>
<dbReference type="PANTHER" id="PTHR12861:SF3">
    <property type="entry name" value="TRANSLOCON-ASSOCIATED PROTEIN SUBUNIT BETA"/>
    <property type="match status" value="1"/>
</dbReference>
<organism evidence="2 3">
    <name type="scientific">Hibiscus syriacus</name>
    <name type="common">Rose of Sharon</name>
    <dbReference type="NCBI Taxonomy" id="106335"/>
    <lineage>
        <taxon>Eukaryota</taxon>
        <taxon>Viridiplantae</taxon>
        <taxon>Streptophyta</taxon>
        <taxon>Embryophyta</taxon>
        <taxon>Tracheophyta</taxon>
        <taxon>Spermatophyta</taxon>
        <taxon>Magnoliopsida</taxon>
        <taxon>eudicotyledons</taxon>
        <taxon>Gunneridae</taxon>
        <taxon>Pentapetalae</taxon>
        <taxon>rosids</taxon>
        <taxon>malvids</taxon>
        <taxon>Malvales</taxon>
        <taxon>Malvaceae</taxon>
        <taxon>Malvoideae</taxon>
        <taxon>Hibiscus</taxon>
    </lineage>
</organism>
<sequence>MESLTGNSLMKVLMILFLVSASTATGDPFIIAHKKASLNRLKTGAERVSVSIDIYNQGFSTAYDVSLVDDSWPEDMFDIVSGNTSKSWERLDAGGVLSHSFELEAKIQGLFNGAPAVITYRVPTKATLQEAYSTPILPLNILAEIPPEKQLEWVSSV</sequence>
<proteinExistence type="predicted"/>
<keyword evidence="1" id="KW-0732">Signal</keyword>
<dbReference type="GO" id="GO:0005783">
    <property type="term" value="C:endoplasmic reticulum"/>
    <property type="evidence" value="ECO:0007669"/>
    <property type="project" value="TreeGrafter"/>
</dbReference>
<dbReference type="Pfam" id="PF05753">
    <property type="entry name" value="TRAP_beta"/>
    <property type="match status" value="1"/>
</dbReference>
<evidence type="ECO:0000313" key="3">
    <source>
        <dbReference type="Proteomes" id="UP000436088"/>
    </source>
</evidence>
<protein>
    <submittedName>
        <fullName evidence="2">GEM-like protein 5-like</fullName>
    </submittedName>
</protein>
<reference evidence="2" key="1">
    <citation type="submission" date="2019-09" db="EMBL/GenBank/DDBJ databases">
        <title>Draft genome information of white flower Hibiscus syriacus.</title>
        <authorList>
            <person name="Kim Y.-M."/>
        </authorList>
    </citation>
    <scope>NUCLEOTIDE SEQUENCE [LARGE SCALE GENOMIC DNA]</scope>
    <source>
        <strain evidence="2">YM2019G1</strain>
    </source>
</reference>
<keyword evidence="3" id="KW-1185">Reference proteome</keyword>
<evidence type="ECO:0000256" key="1">
    <source>
        <dbReference type="SAM" id="SignalP"/>
    </source>
</evidence>